<reference evidence="5 6" key="1">
    <citation type="journal article" date="2019" name="Int. J. Syst. Evol. Microbiol.">
        <title>The Global Catalogue of Microorganisms (GCM) 10K type strain sequencing project: providing services to taxonomists for standard genome sequencing and annotation.</title>
        <authorList>
            <consortium name="The Broad Institute Genomics Platform"/>
            <consortium name="The Broad Institute Genome Sequencing Center for Infectious Disease"/>
            <person name="Wu L."/>
            <person name="Ma J."/>
        </authorList>
    </citation>
    <scope>NUCLEOTIDE SEQUENCE [LARGE SCALE GENOMIC DNA]</scope>
    <source>
        <strain evidence="5 6">DT72</strain>
    </source>
</reference>
<protein>
    <submittedName>
        <fullName evidence="5">Chemotaxis protein CheC</fullName>
    </submittedName>
</protein>
<dbReference type="PANTHER" id="PTHR43693">
    <property type="entry name" value="PROTEIN PHOSPHATASE CHEZ"/>
    <property type="match status" value="1"/>
</dbReference>
<dbReference type="InterPro" id="IPR050992">
    <property type="entry name" value="CheZ_family_phosphatases"/>
</dbReference>
<dbReference type="Pfam" id="PF04509">
    <property type="entry name" value="CheC"/>
    <property type="match status" value="1"/>
</dbReference>
<dbReference type="CDD" id="cd17911">
    <property type="entry name" value="CheC_ClassIII"/>
    <property type="match status" value="2"/>
</dbReference>
<dbReference type="GO" id="GO:0006935">
    <property type="term" value="P:chemotaxis"/>
    <property type="evidence" value="ECO:0007669"/>
    <property type="project" value="UniProtKB-KW"/>
</dbReference>
<dbReference type="InterPro" id="IPR028976">
    <property type="entry name" value="CheC-like_sf"/>
</dbReference>
<evidence type="ECO:0000259" key="4">
    <source>
        <dbReference type="Pfam" id="PF04509"/>
    </source>
</evidence>
<dbReference type="RefSeq" id="WP_382209854.1">
    <property type="nucleotide sequence ID" value="NZ_JBHSZH010000005.1"/>
</dbReference>
<proteinExistence type="predicted"/>
<feature type="compositionally biased region" description="Low complexity" evidence="3">
    <location>
        <begin position="374"/>
        <end position="403"/>
    </location>
</feature>
<dbReference type="EMBL" id="JBHSZH010000005">
    <property type="protein sequence ID" value="MFC7080784.1"/>
    <property type="molecule type" value="Genomic_DNA"/>
</dbReference>
<dbReference type="PANTHER" id="PTHR43693:SF1">
    <property type="entry name" value="PROTEIN PHOSPHATASE CHEZ"/>
    <property type="match status" value="1"/>
</dbReference>
<dbReference type="Gene3D" id="3.40.1550.10">
    <property type="entry name" value="CheC-like"/>
    <property type="match status" value="2"/>
</dbReference>
<evidence type="ECO:0000313" key="5">
    <source>
        <dbReference type="EMBL" id="MFC7080784.1"/>
    </source>
</evidence>
<dbReference type="InterPro" id="IPR007597">
    <property type="entry name" value="CheC"/>
</dbReference>
<feature type="region of interest" description="Disordered" evidence="3">
    <location>
        <begin position="374"/>
        <end position="429"/>
    </location>
</feature>
<evidence type="ECO:0000256" key="3">
    <source>
        <dbReference type="SAM" id="MobiDB-lite"/>
    </source>
</evidence>
<evidence type="ECO:0000256" key="2">
    <source>
        <dbReference type="ARBA" id="ARBA00022801"/>
    </source>
</evidence>
<evidence type="ECO:0000256" key="1">
    <source>
        <dbReference type="ARBA" id="ARBA00022500"/>
    </source>
</evidence>
<dbReference type="GO" id="GO:0016787">
    <property type="term" value="F:hydrolase activity"/>
    <property type="evidence" value="ECO:0007669"/>
    <property type="project" value="UniProtKB-KW"/>
</dbReference>
<evidence type="ECO:0000313" key="6">
    <source>
        <dbReference type="Proteomes" id="UP001596407"/>
    </source>
</evidence>
<dbReference type="AlphaFoldDB" id="A0ABD5WNH9"/>
<keyword evidence="2" id="KW-0378">Hydrolase</keyword>
<gene>
    <name evidence="5" type="ORF">ACFQJ6_12360</name>
</gene>
<comment type="caution">
    <text evidence="5">The sequence shown here is derived from an EMBL/GenBank/DDBJ whole genome shotgun (WGS) entry which is preliminary data.</text>
</comment>
<accession>A0ABD5WNH9</accession>
<dbReference type="SUPFAM" id="SSF103039">
    <property type="entry name" value="CheC-like"/>
    <property type="match status" value="2"/>
</dbReference>
<organism evidence="5 6">
    <name type="scientific">Halorussus caseinilyticus</name>
    <dbReference type="NCBI Taxonomy" id="3034025"/>
    <lineage>
        <taxon>Archaea</taxon>
        <taxon>Methanobacteriati</taxon>
        <taxon>Methanobacteriota</taxon>
        <taxon>Stenosarchaea group</taxon>
        <taxon>Halobacteria</taxon>
        <taxon>Halobacteriales</taxon>
        <taxon>Haladaptataceae</taxon>
        <taxon>Halorussus</taxon>
    </lineage>
</organism>
<feature type="region of interest" description="Disordered" evidence="3">
    <location>
        <begin position="152"/>
        <end position="174"/>
    </location>
</feature>
<keyword evidence="6" id="KW-1185">Reference proteome</keyword>
<dbReference type="Proteomes" id="UP001596407">
    <property type="component" value="Unassembled WGS sequence"/>
</dbReference>
<name>A0ABD5WNH9_9EURY</name>
<sequence length="559" mass="60025">MKLDVDTLGTFYEMAREGAGLAANRLSSMTDIPARVNVTHLNFTRDASIARELPDTEWVGVRVGLSDGFGGTSILLFDAESAATIASAVIDGIPTVEDGTLHDSAVTEIAQIMNNGFVDGWANVLDTNIDVSAPTYVAADTPDEFLAESALAVGDGAPGDGPSEDGASGVAGGDAGRASDELAVLFRNNLEAVGEELAFRHYLVPDGETVRRLFRARSEDRAIEFEKLVGFDRIAQRGATQVAANLTQMTGIEMDVDIRRINFISLDAIPSEVSTERKIGVAFSFAGMPSGYLLFLFGEGSAERLVARSVETRTAAGLGEFERDAIQELSNVMASGMLDGWANLLDTTIDHSTPAYAHDMGAAVVDPSWSDSAGLRSSRSSSTPASKRSRPRWTSTSTSSPTRRTCDRPSARSTWTAWPRPDPRPTRTSRTRTWIWTTGNHFEQCFDCFEICFYFSSVERRLSRTAKRFSPAHAGVVGAARRRRDCSADAGRRPVAVPCGVALAGPESYIVSHTLTNSTILRLNGQNSYNIRPNALQPCISVGGFGRPSRNPGPAAASP</sequence>
<feature type="domain" description="CheC-like protein" evidence="4">
    <location>
        <begin position="321"/>
        <end position="355"/>
    </location>
</feature>
<keyword evidence="1" id="KW-0145">Chemotaxis</keyword>